<dbReference type="EMBL" id="CAJVCH010344693">
    <property type="protein sequence ID" value="CAG7815454.1"/>
    <property type="molecule type" value="Genomic_DNA"/>
</dbReference>
<feature type="compositionally biased region" description="Basic residues" evidence="1">
    <location>
        <begin position="135"/>
        <end position="150"/>
    </location>
</feature>
<name>A0A8J2KLV8_9HEXA</name>
<evidence type="ECO:0000313" key="4">
    <source>
        <dbReference type="Proteomes" id="UP000708208"/>
    </source>
</evidence>
<reference evidence="3" key="1">
    <citation type="submission" date="2021-06" db="EMBL/GenBank/DDBJ databases">
        <authorList>
            <person name="Hodson N. C."/>
            <person name="Mongue J. A."/>
            <person name="Jaron S. K."/>
        </authorList>
    </citation>
    <scope>NUCLEOTIDE SEQUENCE</scope>
</reference>
<feature type="region of interest" description="Disordered" evidence="1">
    <location>
        <begin position="48"/>
        <end position="150"/>
    </location>
</feature>
<dbReference type="AlphaFoldDB" id="A0A8J2KLV8"/>
<organism evidence="3 4">
    <name type="scientific">Allacma fusca</name>
    <dbReference type="NCBI Taxonomy" id="39272"/>
    <lineage>
        <taxon>Eukaryota</taxon>
        <taxon>Metazoa</taxon>
        <taxon>Ecdysozoa</taxon>
        <taxon>Arthropoda</taxon>
        <taxon>Hexapoda</taxon>
        <taxon>Collembola</taxon>
        <taxon>Symphypleona</taxon>
        <taxon>Sminthuridae</taxon>
        <taxon>Allacma</taxon>
    </lineage>
</organism>
<evidence type="ECO:0000313" key="3">
    <source>
        <dbReference type="EMBL" id="CAG7815454.1"/>
    </source>
</evidence>
<gene>
    <name evidence="3" type="ORF">AFUS01_LOCUS26132</name>
</gene>
<dbReference type="InterPro" id="IPR007350">
    <property type="entry name" value="Transposase_Tc5_C"/>
</dbReference>
<evidence type="ECO:0000259" key="2">
    <source>
        <dbReference type="Pfam" id="PF04236"/>
    </source>
</evidence>
<sequence length="150" mass="16897">FSDKKCHCDDCEQRPFIRCSWCDEVLCFDHFFHEYHVMKCVKSPYLNPESYSHAPGRANSGEEPTTSSELVTPSGDEPGSITHNQQKIAPNQRERSTSNKRGRGSQQKVLATASAVPSSQLHQELNISNITRGNQQKRRGRPPGSKNKLK</sequence>
<feature type="non-terminal residue" evidence="3">
    <location>
        <position position="1"/>
    </location>
</feature>
<dbReference type="Proteomes" id="UP000708208">
    <property type="component" value="Unassembled WGS sequence"/>
</dbReference>
<dbReference type="Pfam" id="PF04236">
    <property type="entry name" value="Transp_Tc5_C"/>
    <property type="match status" value="1"/>
</dbReference>
<feature type="compositionally biased region" description="Polar residues" evidence="1">
    <location>
        <begin position="62"/>
        <end position="71"/>
    </location>
</feature>
<protein>
    <recommendedName>
        <fullName evidence="2">Transposase Tc5 C-terminal domain-containing protein</fullName>
    </recommendedName>
</protein>
<feature type="compositionally biased region" description="Polar residues" evidence="1">
    <location>
        <begin position="104"/>
        <end position="134"/>
    </location>
</feature>
<evidence type="ECO:0000256" key="1">
    <source>
        <dbReference type="SAM" id="MobiDB-lite"/>
    </source>
</evidence>
<proteinExistence type="predicted"/>
<accession>A0A8J2KLV8</accession>
<comment type="caution">
    <text evidence="3">The sequence shown here is derived from an EMBL/GenBank/DDBJ whole genome shotgun (WGS) entry which is preliminary data.</text>
</comment>
<feature type="domain" description="Transposase Tc5 C-terminal" evidence="2">
    <location>
        <begin position="4"/>
        <end position="36"/>
    </location>
</feature>
<keyword evidence="4" id="KW-1185">Reference proteome</keyword>